<dbReference type="InterPro" id="IPR002078">
    <property type="entry name" value="Sigma_54_int"/>
</dbReference>
<gene>
    <name evidence="11" type="ORF">GO485_10460</name>
    <name evidence="12" type="ORF">IP92_01692</name>
</gene>
<reference evidence="11 14" key="3">
    <citation type="submission" date="2019-12" db="EMBL/GenBank/DDBJ databases">
        <title>Draft Genome Sequences of Six Type Strains of the Genus Massilia.</title>
        <authorList>
            <person name="Miess H."/>
            <person name="Frediansyah A."/>
            <person name="Goeker M."/>
            <person name="Gross H."/>
        </authorList>
    </citation>
    <scope>NUCLEOTIDE SEQUENCE [LARGE SCALE GENOMIC DNA]</scope>
    <source>
        <strain evidence="11 14">DSM 26639</strain>
    </source>
</reference>
<evidence type="ECO:0000256" key="8">
    <source>
        <dbReference type="PROSITE-ProRule" id="PRU00169"/>
    </source>
</evidence>
<dbReference type="PANTHER" id="PTHR32071:SF57">
    <property type="entry name" value="C4-DICARBOXYLATE TRANSPORT TRANSCRIPTIONAL REGULATORY PROTEIN DCTD"/>
    <property type="match status" value="1"/>
</dbReference>
<evidence type="ECO:0000256" key="4">
    <source>
        <dbReference type="ARBA" id="ARBA00023012"/>
    </source>
</evidence>
<feature type="domain" description="Sigma-54 factor interaction" evidence="9">
    <location>
        <begin position="142"/>
        <end position="370"/>
    </location>
</feature>
<dbReference type="PANTHER" id="PTHR32071">
    <property type="entry name" value="TRANSCRIPTIONAL REGULATORY PROTEIN"/>
    <property type="match status" value="1"/>
</dbReference>
<dbReference type="PROSITE" id="PS00688">
    <property type="entry name" value="SIGMA54_INTERACT_3"/>
    <property type="match status" value="1"/>
</dbReference>
<dbReference type="InterPro" id="IPR025943">
    <property type="entry name" value="Sigma_54_int_dom_ATP-bd_2"/>
</dbReference>
<organism evidence="12 13">
    <name type="scientific">Pseudoduganella flava</name>
    <dbReference type="NCBI Taxonomy" id="871742"/>
    <lineage>
        <taxon>Bacteria</taxon>
        <taxon>Pseudomonadati</taxon>
        <taxon>Pseudomonadota</taxon>
        <taxon>Betaproteobacteria</taxon>
        <taxon>Burkholderiales</taxon>
        <taxon>Oxalobacteraceae</taxon>
        <taxon>Telluria group</taxon>
        <taxon>Pseudoduganella</taxon>
    </lineage>
</organism>
<name>A0A562PV56_9BURK</name>
<evidence type="ECO:0000313" key="11">
    <source>
        <dbReference type="EMBL" id="QGZ39427.1"/>
    </source>
</evidence>
<dbReference type="InterPro" id="IPR001789">
    <property type="entry name" value="Sig_transdc_resp-reg_receiver"/>
</dbReference>
<dbReference type="PROSITE" id="PS50045">
    <property type="entry name" value="SIGMA54_INTERACT_4"/>
    <property type="match status" value="1"/>
</dbReference>
<dbReference type="RefSeq" id="WP_145874121.1">
    <property type="nucleotide sequence ID" value="NZ_CP046904.1"/>
</dbReference>
<dbReference type="InterPro" id="IPR058031">
    <property type="entry name" value="AAA_lid_NorR"/>
</dbReference>
<keyword evidence="2" id="KW-0547">Nucleotide-binding</keyword>
<dbReference type="EMBL" id="CP046904">
    <property type="protein sequence ID" value="QGZ39427.1"/>
    <property type="molecule type" value="Genomic_DNA"/>
</dbReference>
<dbReference type="Gene3D" id="1.10.10.60">
    <property type="entry name" value="Homeodomain-like"/>
    <property type="match status" value="1"/>
</dbReference>
<feature type="modified residue" description="4-aspartylphosphate" evidence="8">
    <location>
        <position position="52"/>
    </location>
</feature>
<dbReference type="PROSITE" id="PS50110">
    <property type="entry name" value="RESPONSE_REGULATORY"/>
    <property type="match status" value="1"/>
</dbReference>
<evidence type="ECO:0000259" key="10">
    <source>
        <dbReference type="PROSITE" id="PS50110"/>
    </source>
</evidence>
<dbReference type="Gene3D" id="3.40.50.300">
    <property type="entry name" value="P-loop containing nucleotide triphosphate hydrolases"/>
    <property type="match status" value="1"/>
</dbReference>
<dbReference type="InterPro" id="IPR002197">
    <property type="entry name" value="HTH_Fis"/>
</dbReference>
<evidence type="ECO:0000256" key="5">
    <source>
        <dbReference type="ARBA" id="ARBA00023015"/>
    </source>
</evidence>
<protein>
    <submittedName>
        <fullName evidence="11 12">Response regulator</fullName>
    </submittedName>
</protein>
<dbReference type="InterPro" id="IPR027417">
    <property type="entry name" value="P-loop_NTPase"/>
</dbReference>
<dbReference type="EMBL" id="VLKW01000003">
    <property type="protein sequence ID" value="TWI48304.1"/>
    <property type="molecule type" value="Genomic_DNA"/>
</dbReference>
<evidence type="ECO:0000256" key="7">
    <source>
        <dbReference type="ARBA" id="ARBA00023163"/>
    </source>
</evidence>
<evidence type="ECO:0000256" key="1">
    <source>
        <dbReference type="ARBA" id="ARBA00022553"/>
    </source>
</evidence>
<keyword evidence="7" id="KW-0804">Transcription</keyword>
<dbReference type="InterPro" id="IPR025662">
    <property type="entry name" value="Sigma_54_int_dom_ATP-bd_1"/>
</dbReference>
<dbReference type="Gene3D" id="3.40.50.2300">
    <property type="match status" value="1"/>
</dbReference>
<evidence type="ECO:0000256" key="6">
    <source>
        <dbReference type="ARBA" id="ARBA00023125"/>
    </source>
</evidence>
<reference evidence="12 13" key="1">
    <citation type="journal article" date="2015" name="Stand. Genomic Sci.">
        <title>Genomic Encyclopedia of Bacterial and Archaeal Type Strains, Phase III: the genomes of soil and plant-associated and newly described type strains.</title>
        <authorList>
            <person name="Whitman W.B."/>
            <person name="Woyke T."/>
            <person name="Klenk H.P."/>
            <person name="Zhou Y."/>
            <person name="Lilburn T.G."/>
            <person name="Beck B.J."/>
            <person name="De Vos P."/>
            <person name="Vandamme P."/>
            <person name="Eisen J.A."/>
            <person name="Garrity G."/>
            <person name="Hugenholtz P."/>
            <person name="Kyrpides N.C."/>
        </authorList>
    </citation>
    <scope>NUCLEOTIDE SEQUENCE [LARGE SCALE GENOMIC DNA]</scope>
    <source>
        <strain evidence="12 13">CGMCC 1.10685</strain>
    </source>
</reference>
<dbReference type="SMART" id="SM00448">
    <property type="entry name" value="REC"/>
    <property type="match status" value="1"/>
</dbReference>
<dbReference type="Pfam" id="PF02954">
    <property type="entry name" value="HTH_8"/>
    <property type="match status" value="1"/>
</dbReference>
<keyword evidence="1 8" id="KW-0597">Phosphoprotein</keyword>
<dbReference type="AlphaFoldDB" id="A0A562PV56"/>
<dbReference type="PROSITE" id="PS00676">
    <property type="entry name" value="SIGMA54_INTERACT_2"/>
    <property type="match status" value="1"/>
</dbReference>
<feature type="domain" description="Response regulatory" evidence="10">
    <location>
        <begin position="3"/>
        <end position="117"/>
    </location>
</feature>
<dbReference type="Proteomes" id="UP000315112">
    <property type="component" value="Unassembled WGS sequence"/>
</dbReference>
<reference evidence="12" key="2">
    <citation type="submission" date="2019-07" db="EMBL/GenBank/DDBJ databases">
        <authorList>
            <person name="Whitman W."/>
            <person name="Huntemann M."/>
            <person name="Clum A."/>
            <person name="Pillay M."/>
            <person name="Palaniappan K."/>
            <person name="Varghese N."/>
            <person name="Mikhailova N."/>
            <person name="Stamatis D."/>
            <person name="Reddy T."/>
            <person name="Daum C."/>
            <person name="Shapiro N."/>
            <person name="Ivanova N."/>
            <person name="Kyrpides N."/>
            <person name="Woyke T."/>
        </authorList>
    </citation>
    <scope>NUCLEOTIDE SEQUENCE</scope>
    <source>
        <strain evidence="12">CGMCC 1.10685</strain>
    </source>
</reference>
<dbReference type="CDD" id="cd00009">
    <property type="entry name" value="AAA"/>
    <property type="match status" value="1"/>
</dbReference>
<keyword evidence="6" id="KW-0238">DNA-binding</keyword>
<dbReference type="FunFam" id="3.40.50.300:FF:000006">
    <property type="entry name" value="DNA-binding transcriptional regulator NtrC"/>
    <property type="match status" value="1"/>
</dbReference>
<dbReference type="InterPro" id="IPR009057">
    <property type="entry name" value="Homeodomain-like_sf"/>
</dbReference>
<dbReference type="InterPro" id="IPR003593">
    <property type="entry name" value="AAA+_ATPase"/>
</dbReference>
<keyword evidence="5" id="KW-0805">Transcription regulation</keyword>
<dbReference type="SUPFAM" id="SSF46689">
    <property type="entry name" value="Homeodomain-like"/>
    <property type="match status" value="1"/>
</dbReference>
<evidence type="ECO:0000259" key="9">
    <source>
        <dbReference type="PROSITE" id="PS50045"/>
    </source>
</evidence>
<evidence type="ECO:0000256" key="2">
    <source>
        <dbReference type="ARBA" id="ARBA00022741"/>
    </source>
</evidence>
<dbReference type="GO" id="GO:0043565">
    <property type="term" value="F:sequence-specific DNA binding"/>
    <property type="evidence" value="ECO:0007669"/>
    <property type="project" value="InterPro"/>
</dbReference>
<dbReference type="OrthoDB" id="9761705at2"/>
<dbReference type="GO" id="GO:0006355">
    <property type="term" value="P:regulation of DNA-templated transcription"/>
    <property type="evidence" value="ECO:0007669"/>
    <property type="project" value="InterPro"/>
</dbReference>
<dbReference type="FunFam" id="3.40.50.2300:FF:000018">
    <property type="entry name" value="DNA-binding transcriptional regulator NtrC"/>
    <property type="match status" value="1"/>
</dbReference>
<dbReference type="Proteomes" id="UP000437862">
    <property type="component" value="Chromosome"/>
</dbReference>
<evidence type="ECO:0000313" key="14">
    <source>
        <dbReference type="Proteomes" id="UP000437862"/>
    </source>
</evidence>
<evidence type="ECO:0000313" key="12">
    <source>
        <dbReference type="EMBL" id="TWI48304.1"/>
    </source>
</evidence>
<evidence type="ECO:0000313" key="13">
    <source>
        <dbReference type="Proteomes" id="UP000315112"/>
    </source>
</evidence>
<dbReference type="Pfam" id="PF00158">
    <property type="entry name" value="Sigma54_activat"/>
    <property type="match status" value="1"/>
</dbReference>
<dbReference type="PRINTS" id="PR01590">
    <property type="entry name" value="HTHFIS"/>
</dbReference>
<dbReference type="InterPro" id="IPR011006">
    <property type="entry name" value="CheY-like_superfamily"/>
</dbReference>
<dbReference type="Pfam" id="PF25601">
    <property type="entry name" value="AAA_lid_14"/>
    <property type="match status" value="1"/>
</dbReference>
<proteinExistence type="predicted"/>
<dbReference type="InterPro" id="IPR025944">
    <property type="entry name" value="Sigma_54_int_dom_CS"/>
</dbReference>
<keyword evidence="14" id="KW-1185">Reference proteome</keyword>
<dbReference type="Pfam" id="PF00072">
    <property type="entry name" value="Response_reg"/>
    <property type="match status" value="1"/>
</dbReference>
<accession>A0A562PV56</accession>
<dbReference type="SUPFAM" id="SSF52172">
    <property type="entry name" value="CheY-like"/>
    <property type="match status" value="1"/>
</dbReference>
<dbReference type="PROSITE" id="PS00675">
    <property type="entry name" value="SIGMA54_INTERACT_1"/>
    <property type="match status" value="1"/>
</dbReference>
<dbReference type="Gene3D" id="1.10.8.60">
    <property type="match status" value="1"/>
</dbReference>
<dbReference type="GO" id="GO:0000160">
    <property type="term" value="P:phosphorelay signal transduction system"/>
    <property type="evidence" value="ECO:0007669"/>
    <property type="project" value="UniProtKB-KW"/>
</dbReference>
<dbReference type="SUPFAM" id="SSF52540">
    <property type="entry name" value="P-loop containing nucleoside triphosphate hydrolases"/>
    <property type="match status" value="1"/>
</dbReference>
<keyword evidence="3" id="KW-0067">ATP-binding</keyword>
<dbReference type="SMART" id="SM00382">
    <property type="entry name" value="AAA"/>
    <property type="match status" value="1"/>
</dbReference>
<dbReference type="GO" id="GO:0005524">
    <property type="term" value="F:ATP binding"/>
    <property type="evidence" value="ECO:0007669"/>
    <property type="project" value="UniProtKB-KW"/>
</dbReference>
<sequence>MNQAILIEDEATLRLATTQTLELGGYAVQACASAEEALALLRADFAGVVVTDVRLPGRSGLDLLAQVTALDAELPVIVVTGHGDVAMAVQAMRGGAYDFIEKPFSSDRLMDAVHRAQERRRLVLENRQLRTARALHPDTPDLIGQSAAIAHVRTLIRNVGPAGVDILINGETGSGKEVVARLLHAASGRKGNFVAINCGALPETVFESEIFGHEPGAFTGAQKRRIGKLEYANGGTVFLDEIETMPLHLQVKLLRVLQERRLERLGANEPVPLDCRIVAASKADLLALAAEGKFRADLYYRIGVVTLDLPPLRERRDDIPPLLAHFVQEAALRYGRPLPTWTGERMAQWQANDWPGNVRELRNFAERLVLGVVPAPAPAMGTEAPPQGASLPERLDAYERRLIEAELSAADGNVSLAADRLGVPRKTLYDKLKKFQLR</sequence>
<dbReference type="CDD" id="cd17549">
    <property type="entry name" value="REC_DctD-like"/>
    <property type="match status" value="1"/>
</dbReference>
<evidence type="ECO:0000256" key="3">
    <source>
        <dbReference type="ARBA" id="ARBA00022840"/>
    </source>
</evidence>
<keyword evidence="4" id="KW-0902">Two-component regulatory system</keyword>